<organism evidence="2 3">
    <name type="scientific">Streptomyces gamaensis</name>
    <dbReference type="NCBI Taxonomy" id="1763542"/>
    <lineage>
        <taxon>Bacteria</taxon>
        <taxon>Bacillati</taxon>
        <taxon>Actinomycetota</taxon>
        <taxon>Actinomycetes</taxon>
        <taxon>Kitasatosporales</taxon>
        <taxon>Streptomycetaceae</taxon>
        <taxon>Streptomyces</taxon>
    </lineage>
</organism>
<reference evidence="3" key="1">
    <citation type="journal article" date="2019" name="Int. J. Syst. Evol. Microbiol.">
        <title>The Global Catalogue of Microorganisms (GCM) 10K type strain sequencing project: providing services to taxonomists for standard genome sequencing and annotation.</title>
        <authorList>
            <consortium name="The Broad Institute Genomics Platform"/>
            <consortium name="The Broad Institute Genome Sequencing Center for Infectious Disease"/>
            <person name="Wu L."/>
            <person name="Ma J."/>
        </authorList>
    </citation>
    <scope>NUCLEOTIDE SEQUENCE [LARGE SCALE GENOMIC DNA]</scope>
    <source>
        <strain evidence="3">CGMCC 4.7304</strain>
    </source>
</reference>
<dbReference type="Proteomes" id="UP001596083">
    <property type="component" value="Unassembled WGS sequence"/>
</dbReference>
<keyword evidence="3" id="KW-1185">Reference proteome</keyword>
<dbReference type="Pfam" id="PF19979">
    <property type="entry name" value="DUF6415"/>
    <property type="match status" value="1"/>
</dbReference>
<comment type="caution">
    <text evidence="2">The sequence shown here is derived from an EMBL/GenBank/DDBJ whole genome shotgun (WGS) entry which is preliminary data.</text>
</comment>
<dbReference type="EMBL" id="JBHSPB010000010">
    <property type="protein sequence ID" value="MFC5722165.1"/>
    <property type="molecule type" value="Genomic_DNA"/>
</dbReference>
<name>A0ABW0Z004_9ACTN</name>
<protein>
    <submittedName>
        <fullName evidence="2">DUF6415 family natural product biosynthesis protein</fullName>
    </submittedName>
</protein>
<evidence type="ECO:0000256" key="1">
    <source>
        <dbReference type="SAM" id="MobiDB-lite"/>
    </source>
</evidence>
<evidence type="ECO:0000313" key="2">
    <source>
        <dbReference type="EMBL" id="MFC5722165.1"/>
    </source>
</evidence>
<evidence type="ECO:0000313" key="3">
    <source>
        <dbReference type="Proteomes" id="UP001596083"/>
    </source>
</evidence>
<feature type="region of interest" description="Disordered" evidence="1">
    <location>
        <begin position="124"/>
        <end position="149"/>
    </location>
</feature>
<accession>A0ABW0Z004</accession>
<proteinExistence type="predicted"/>
<dbReference type="InterPro" id="IPR046300">
    <property type="entry name" value="DUF6415"/>
</dbReference>
<gene>
    <name evidence="2" type="ORF">ACFP1Z_18540</name>
</gene>
<sequence length="149" mass="15903">MPVCPGTAMTYRGHPEPPGDPAAVDAAKAILAAHPAPSAEELAAATAVLRTYIRRTTAELKTLAERLPAQDPRRAPARRTADSAFFRAAQEDGPGNGLMSARDYCRRLLWAALEVREYYDTLRKEAQGPDGTVCEAPDGSGGLTAQEDP</sequence>
<dbReference type="RefSeq" id="WP_390317535.1">
    <property type="nucleotide sequence ID" value="NZ_JBHSPB010000010.1"/>
</dbReference>